<gene>
    <name evidence="1" type="ORF">MHPYR_430074</name>
</gene>
<sequence>MTAIDYALAYAFVDPTEPRRKYRLSFDTDDITGGDRPELTNPLGRVVAVVVNPGKPDNYAQYPISRAHIHYNDAEAAVTGTGWPWLERGRTINLAAIRDRLHQSQLT</sequence>
<reference evidence="1" key="1">
    <citation type="submission" date="2016-03" db="EMBL/GenBank/DDBJ databases">
        <authorList>
            <person name="Ploux O."/>
        </authorList>
    </citation>
    <scope>NUCLEOTIDE SEQUENCE</scope>
    <source>
        <strain evidence="1">UC10</strain>
    </source>
</reference>
<organism evidence="1">
    <name type="scientific">uncultured Mycobacterium sp</name>
    <dbReference type="NCBI Taxonomy" id="171292"/>
    <lineage>
        <taxon>Bacteria</taxon>
        <taxon>Bacillati</taxon>
        <taxon>Actinomycetota</taxon>
        <taxon>Actinomycetes</taxon>
        <taxon>Mycobacteriales</taxon>
        <taxon>Mycobacteriaceae</taxon>
        <taxon>Mycobacterium</taxon>
        <taxon>environmental samples</taxon>
    </lineage>
</organism>
<evidence type="ECO:0000313" key="1">
    <source>
        <dbReference type="EMBL" id="SBS77485.1"/>
    </source>
</evidence>
<accession>A0A1Y5PFJ4</accession>
<protein>
    <submittedName>
        <fullName evidence="1">Uncharacterized protein</fullName>
    </submittedName>
</protein>
<name>A0A1Y5PFJ4_9MYCO</name>
<proteinExistence type="predicted"/>
<dbReference type="AlphaFoldDB" id="A0A1Y5PFJ4"/>
<dbReference type="EMBL" id="FLQS01000038">
    <property type="protein sequence ID" value="SBS77485.1"/>
    <property type="molecule type" value="Genomic_DNA"/>
</dbReference>